<dbReference type="AlphaFoldDB" id="A0A392PDN8"/>
<dbReference type="Proteomes" id="UP000265520">
    <property type="component" value="Unassembled WGS sequence"/>
</dbReference>
<protein>
    <submittedName>
        <fullName evidence="1">Uncharacterized protein</fullName>
    </submittedName>
</protein>
<feature type="non-terminal residue" evidence="1">
    <location>
        <position position="1"/>
    </location>
</feature>
<accession>A0A392PDN8</accession>
<sequence length="52" mass="6089">SVYVWYYGDYAKTTVIHRDFAEATERSFWKITVDHRDSDMSTVIPNIGSIFV</sequence>
<keyword evidence="2" id="KW-1185">Reference proteome</keyword>
<organism evidence="1 2">
    <name type="scientific">Trifolium medium</name>
    <dbReference type="NCBI Taxonomy" id="97028"/>
    <lineage>
        <taxon>Eukaryota</taxon>
        <taxon>Viridiplantae</taxon>
        <taxon>Streptophyta</taxon>
        <taxon>Embryophyta</taxon>
        <taxon>Tracheophyta</taxon>
        <taxon>Spermatophyta</taxon>
        <taxon>Magnoliopsida</taxon>
        <taxon>eudicotyledons</taxon>
        <taxon>Gunneridae</taxon>
        <taxon>Pentapetalae</taxon>
        <taxon>rosids</taxon>
        <taxon>fabids</taxon>
        <taxon>Fabales</taxon>
        <taxon>Fabaceae</taxon>
        <taxon>Papilionoideae</taxon>
        <taxon>50 kb inversion clade</taxon>
        <taxon>NPAAA clade</taxon>
        <taxon>Hologalegina</taxon>
        <taxon>IRL clade</taxon>
        <taxon>Trifolieae</taxon>
        <taxon>Trifolium</taxon>
    </lineage>
</organism>
<name>A0A392PDN8_9FABA</name>
<dbReference type="EMBL" id="LXQA010073212">
    <property type="protein sequence ID" value="MCI09589.1"/>
    <property type="molecule type" value="Genomic_DNA"/>
</dbReference>
<proteinExistence type="predicted"/>
<comment type="caution">
    <text evidence="1">The sequence shown here is derived from an EMBL/GenBank/DDBJ whole genome shotgun (WGS) entry which is preliminary data.</text>
</comment>
<evidence type="ECO:0000313" key="2">
    <source>
        <dbReference type="Proteomes" id="UP000265520"/>
    </source>
</evidence>
<reference evidence="1 2" key="1">
    <citation type="journal article" date="2018" name="Front. Plant Sci.">
        <title>Red Clover (Trifolium pratense) and Zigzag Clover (T. medium) - A Picture of Genomic Similarities and Differences.</title>
        <authorList>
            <person name="Dluhosova J."/>
            <person name="Istvanek J."/>
            <person name="Nedelnik J."/>
            <person name="Repkova J."/>
        </authorList>
    </citation>
    <scope>NUCLEOTIDE SEQUENCE [LARGE SCALE GENOMIC DNA]</scope>
    <source>
        <strain evidence="2">cv. 10/8</strain>
        <tissue evidence="1">Leaf</tissue>
    </source>
</reference>
<evidence type="ECO:0000313" key="1">
    <source>
        <dbReference type="EMBL" id="MCI09589.1"/>
    </source>
</evidence>